<dbReference type="Gene3D" id="3.50.50.100">
    <property type="match status" value="1"/>
</dbReference>
<dbReference type="InterPro" id="IPR045024">
    <property type="entry name" value="NDH-2"/>
</dbReference>
<keyword evidence="17" id="KW-1185">Reference proteome</keyword>
<keyword evidence="11 13" id="KW-0472">Membrane</keyword>
<feature type="domain" description="FAD/NAD(P)-binding" evidence="14">
    <location>
        <begin position="319"/>
        <end position="635"/>
    </location>
</feature>
<evidence type="ECO:0000259" key="14">
    <source>
        <dbReference type="Pfam" id="PF07992"/>
    </source>
</evidence>
<feature type="transmembrane region" description="Helical" evidence="13">
    <location>
        <begin position="135"/>
        <end position="154"/>
    </location>
</feature>
<dbReference type="PANTHER" id="PTHR43706">
    <property type="entry name" value="NADH DEHYDROGENASE"/>
    <property type="match status" value="1"/>
</dbReference>
<evidence type="ECO:0000256" key="13">
    <source>
        <dbReference type="SAM" id="Phobius"/>
    </source>
</evidence>
<dbReference type="RefSeq" id="WP_082636469.1">
    <property type="nucleotide sequence ID" value="NZ_CAAAJA010000013.1"/>
</dbReference>
<dbReference type="Pfam" id="PF07681">
    <property type="entry name" value="DoxX"/>
    <property type="match status" value="1"/>
</dbReference>
<evidence type="ECO:0000259" key="15">
    <source>
        <dbReference type="Pfam" id="PF22366"/>
    </source>
</evidence>
<dbReference type="PRINTS" id="PR00411">
    <property type="entry name" value="PNDRDTASEI"/>
</dbReference>
<sequence length="745" mass="82503">MNNNKENKETPATRQNSLFSQKLARFFALFNEAISFLARIAWPIIDIVFRIWIAQQLLVSAILLTSSWNTAVFLASQEYPVPWLSPAWQAFLGIFAQYAGGISLLLGLFTRAGALAVFVFAVMTQIYYTPIDLNLFWIILMLGYILRGPGPLSLDHLFQQGLSRSPLPFAMTLRTFFDRTHEVLSDVFLLILRIWLMLTLLLVAQQINALSTIGMVKYSTWLPLSSAWFIFGNLSIALALLFGLGLATRLSAIAAMIIISINYMEGAVAFYPYWLMVMAVLFVSGPGRVSLDHLILSFLRQRYPQLSGKPAFHLDRLPHVVIVGGGFGGIACAKALRNVPVKVTLIDRHNYHLFQPLLYQVATGSLSPGDIAISIRSLFLKQFNAEVLLGNVTQIDKDKKIVKTDDFQISYDYLVIATGATHSYFGKDQWAPFAPGLKTINDATTVRSSLLETFELAEITENDEERQQLLNFVIVGAGPTGVELAGAIAELARYGMEKDFRRFDPASANIILVQAAPRVLPTFSEKISAKAQNALEKMGVKVMINSMVEDIDDQGVIVNGERIFSKSVLWAAGVTASPAFQWLGAEADRAGRIIVEEDLSLPGHPDIFVIGDTASSNAWDGQPVPGLAPAAKQAGKYVAKKIATQVYNKTYTKPFKYKHLGSLATIGRKSAVAEFNTFKVSGELAWWFWGGVHVSFLLGGRNRLSVIVNWLWAYFTLRANNLLITKTSRQKHTSAHQAKNKPIEG</sequence>
<evidence type="ECO:0000256" key="4">
    <source>
        <dbReference type="ARBA" id="ARBA00022630"/>
    </source>
</evidence>
<evidence type="ECO:0000313" key="16">
    <source>
        <dbReference type="EMBL" id="KTD32010.1"/>
    </source>
</evidence>
<comment type="catalytic activity">
    <reaction evidence="12">
        <text>a quinone + NADH + H(+) = a quinol + NAD(+)</text>
        <dbReference type="Rhea" id="RHEA:46160"/>
        <dbReference type="ChEBI" id="CHEBI:15378"/>
        <dbReference type="ChEBI" id="CHEBI:24646"/>
        <dbReference type="ChEBI" id="CHEBI:57540"/>
        <dbReference type="ChEBI" id="CHEBI:57945"/>
        <dbReference type="ChEBI" id="CHEBI:132124"/>
        <dbReference type="EC" id="1.6.5.9"/>
    </reaction>
</comment>
<dbReference type="STRING" id="454.Lisr_0529"/>
<evidence type="ECO:0000256" key="2">
    <source>
        <dbReference type="ARBA" id="ARBA00005272"/>
    </source>
</evidence>
<keyword evidence="10" id="KW-0520">NAD</keyword>
<protein>
    <recommendedName>
        <fullName evidence="3">NADH:ubiquinone reductase (non-electrogenic)</fullName>
        <ecNumber evidence="3">1.6.5.9</ecNumber>
    </recommendedName>
</protein>
<reference evidence="16 17" key="1">
    <citation type="submission" date="2015-11" db="EMBL/GenBank/DDBJ databases">
        <title>Genomic analysis of 38 Legionella species identifies large and diverse effector repertoires.</title>
        <authorList>
            <person name="Burstein D."/>
            <person name="Amaro F."/>
            <person name="Zusman T."/>
            <person name="Lifshitz Z."/>
            <person name="Cohen O."/>
            <person name="Gilbert J.A."/>
            <person name="Pupko T."/>
            <person name="Shuman H.A."/>
            <person name="Segal G."/>
        </authorList>
    </citation>
    <scope>NUCLEOTIDE SEQUENCE [LARGE SCALE GENOMIC DNA]</scope>
    <source>
        <strain evidence="16 17">Bercovier 4</strain>
    </source>
</reference>
<dbReference type="InterPro" id="IPR032808">
    <property type="entry name" value="DoxX"/>
</dbReference>
<accession>A0A0W0WI52</accession>
<dbReference type="PRINTS" id="PR00368">
    <property type="entry name" value="FADPNR"/>
</dbReference>
<evidence type="ECO:0000256" key="10">
    <source>
        <dbReference type="ARBA" id="ARBA00023027"/>
    </source>
</evidence>
<feature type="transmembrane region" description="Helical" evidence="13">
    <location>
        <begin position="87"/>
        <end position="106"/>
    </location>
</feature>
<evidence type="ECO:0000256" key="5">
    <source>
        <dbReference type="ARBA" id="ARBA00022692"/>
    </source>
</evidence>
<dbReference type="GO" id="GO:0050136">
    <property type="term" value="F:NADH dehydrogenase (quinone) (non-electrogenic) activity"/>
    <property type="evidence" value="ECO:0007669"/>
    <property type="project" value="UniProtKB-EC"/>
</dbReference>
<gene>
    <name evidence="16" type="ORF">Lisr_0529</name>
</gene>
<dbReference type="GO" id="GO:0016020">
    <property type="term" value="C:membrane"/>
    <property type="evidence" value="ECO:0007669"/>
    <property type="project" value="UniProtKB-SubCell"/>
</dbReference>
<evidence type="ECO:0000256" key="3">
    <source>
        <dbReference type="ARBA" id="ARBA00012637"/>
    </source>
</evidence>
<feature type="domain" description="External alternative NADH-ubiquinone oxidoreductase-like C-terminal" evidence="15">
    <location>
        <begin position="659"/>
        <end position="717"/>
    </location>
</feature>
<name>A0A0W0WI52_9GAMM</name>
<dbReference type="EC" id="1.6.5.9" evidence="3"/>
<evidence type="ECO:0000256" key="11">
    <source>
        <dbReference type="ARBA" id="ARBA00023136"/>
    </source>
</evidence>
<feature type="transmembrane region" description="Helical" evidence="13">
    <location>
        <begin position="187"/>
        <end position="207"/>
    </location>
</feature>
<evidence type="ECO:0000313" key="17">
    <source>
        <dbReference type="Proteomes" id="UP000054761"/>
    </source>
</evidence>
<dbReference type="PANTHER" id="PTHR43706:SF47">
    <property type="entry name" value="EXTERNAL NADH-UBIQUINONE OXIDOREDUCTASE 1, MITOCHONDRIAL-RELATED"/>
    <property type="match status" value="1"/>
</dbReference>
<dbReference type="InterPro" id="IPR023753">
    <property type="entry name" value="FAD/NAD-binding_dom"/>
</dbReference>
<evidence type="ECO:0000256" key="6">
    <source>
        <dbReference type="ARBA" id="ARBA00022827"/>
    </source>
</evidence>
<keyword evidence="7" id="KW-0809">Transit peptide</keyword>
<evidence type="ECO:0000256" key="9">
    <source>
        <dbReference type="ARBA" id="ARBA00023002"/>
    </source>
</evidence>
<dbReference type="AlphaFoldDB" id="A0A0W0WI52"/>
<feature type="transmembrane region" description="Helical" evidence="13">
    <location>
        <begin position="227"/>
        <end position="247"/>
    </location>
</feature>
<proteinExistence type="inferred from homology"/>
<organism evidence="16 17">
    <name type="scientific">Legionella israelensis</name>
    <dbReference type="NCBI Taxonomy" id="454"/>
    <lineage>
        <taxon>Bacteria</taxon>
        <taxon>Pseudomonadati</taxon>
        <taxon>Pseudomonadota</taxon>
        <taxon>Gammaproteobacteria</taxon>
        <taxon>Legionellales</taxon>
        <taxon>Legionellaceae</taxon>
        <taxon>Legionella</taxon>
    </lineage>
</organism>
<dbReference type="OrthoDB" id="9781621at2"/>
<evidence type="ECO:0000256" key="8">
    <source>
        <dbReference type="ARBA" id="ARBA00022989"/>
    </source>
</evidence>
<evidence type="ECO:0000256" key="7">
    <source>
        <dbReference type="ARBA" id="ARBA00022946"/>
    </source>
</evidence>
<dbReference type="InterPro" id="IPR054585">
    <property type="entry name" value="NDH2-like_C"/>
</dbReference>
<keyword evidence="4" id="KW-0285">Flavoprotein</keyword>
<dbReference type="InterPro" id="IPR036188">
    <property type="entry name" value="FAD/NAD-bd_sf"/>
</dbReference>
<dbReference type="Pfam" id="PF22366">
    <property type="entry name" value="NDH2_C"/>
    <property type="match status" value="1"/>
</dbReference>
<feature type="transmembrane region" description="Helical" evidence="13">
    <location>
        <begin position="57"/>
        <end position="75"/>
    </location>
</feature>
<dbReference type="SUPFAM" id="SSF51905">
    <property type="entry name" value="FAD/NAD(P)-binding domain"/>
    <property type="match status" value="2"/>
</dbReference>
<comment type="subcellular location">
    <subcellularLocation>
        <location evidence="1">Membrane</location>
        <topology evidence="1">Multi-pass membrane protein</topology>
    </subcellularLocation>
</comment>
<dbReference type="Proteomes" id="UP000054761">
    <property type="component" value="Unassembled WGS sequence"/>
</dbReference>
<keyword evidence="8 13" id="KW-1133">Transmembrane helix</keyword>
<dbReference type="PATRIC" id="fig|454.4.peg.558"/>
<evidence type="ECO:0000256" key="12">
    <source>
        <dbReference type="ARBA" id="ARBA00047599"/>
    </source>
</evidence>
<evidence type="ECO:0000256" key="1">
    <source>
        <dbReference type="ARBA" id="ARBA00004141"/>
    </source>
</evidence>
<dbReference type="Pfam" id="PF07992">
    <property type="entry name" value="Pyr_redox_2"/>
    <property type="match status" value="1"/>
</dbReference>
<keyword evidence="9" id="KW-0560">Oxidoreductase</keyword>
<comment type="caution">
    <text evidence="16">The sequence shown here is derived from an EMBL/GenBank/DDBJ whole genome shotgun (WGS) entry which is preliminary data.</text>
</comment>
<comment type="similarity">
    <text evidence="2">Belongs to the NADH dehydrogenase family.</text>
</comment>
<keyword evidence="6" id="KW-0274">FAD</keyword>
<keyword evidence="5 13" id="KW-0812">Transmembrane</keyword>
<feature type="transmembrane region" description="Helical" evidence="13">
    <location>
        <begin position="26"/>
        <end position="45"/>
    </location>
</feature>
<dbReference type="EMBL" id="LNYH01000017">
    <property type="protein sequence ID" value="KTD32010.1"/>
    <property type="molecule type" value="Genomic_DNA"/>
</dbReference>